<keyword evidence="1" id="KW-0808">Transferase</keyword>
<evidence type="ECO:0000313" key="1">
    <source>
        <dbReference type="EMBL" id="ADN75320.1"/>
    </source>
</evidence>
<dbReference type="AlphaFoldDB" id="E1SVH4"/>
<organism evidence="1 2">
    <name type="scientific">Ferrimonas balearica (strain DSM 9799 / CCM 4581 / KCTC 23876 / PAT)</name>
    <dbReference type="NCBI Taxonomy" id="550540"/>
    <lineage>
        <taxon>Bacteria</taxon>
        <taxon>Pseudomonadati</taxon>
        <taxon>Pseudomonadota</taxon>
        <taxon>Gammaproteobacteria</taxon>
        <taxon>Alteromonadales</taxon>
        <taxon>Ferrimonadaceae</taxon>
        <taxon>Ferrimonas</taxon>
    </lineage>
</organism>
<dbReference type="SUPFAM" id="SSF64182">
    <property type="entry name" value="DHH phosphoesterases"/>
    <property type="match status" value="1"/>
</dbReference>
<reference evidence="1 2" key="1">
    <citation type="journal article" date="2010" name="Stand. Genomic Sci.">
        <title>Complete genome sequence of Ferrimonas balearica type strain (PAT).</title>
        <authorList>
            <person name="Nolan M."/>
            <person name="Sikorski J."/>
            <person name="Davenport K."/>
            <person name="Lucas S."/>
            <person name="Glavina Del Rio T."/>
            <person name="Tice H."/>
            <person name="Cheng J."/>
            <person name="Goodwin L."/>
            <person name="Pitluck S."/>
            <person name="Liolios K."/>
            <person name="Ivanova N."/>
            <person name="Mavromatis K."/>
            <person name="Ovchinnikova G."/>
            <person name="Pati A."/>
            <person name="Chen A."/>
            <person name="Palaniappan K."/>
            <person name="Land M."/>
            <person name="Hauser L."/>
            <person name="Chang Y."/>
            <person name="Jeffries C."/>
            <person name="Tapia R."/>
            <person name="Brettin T."/>
            <person name="Detter J."/>
            <person name="Han C."/>
            <person name="Yasawong M."/>
            <person name="Rohde M."/>
            <person name="Tindall B."/>
            <person name="Goker M."/>
            <person name="Woyke T."/>
            <person name="Bristow J."/>
            <person name="Eisen J."/>
            <person name="Markowitz V."/>
            <person name="Hugenholtz P."/>
            <person name="Kyrpides N."/>
            <person name="Klenk H."/>
            <person name="Lapidus A."/>
        </authorList>
    </citation>
    <scope>NUCLEOTIDE SEQUENCE [LARGE SCALE GENOMIC DNA]</scope>
    <source>
        <strain evidence="2">DSM 9799 / CCM 4581 / KCTC 23876 / PAT</strain>
    </source>
</reference>
<gene>
    <name evidence="1" type="ordered locus">Fbal_1111</name>
</gene>
<dbReference type="EMBL" id="CP002209">
    <property type="protein sequence ID" value="ADN75320.1"/>
    <property type="molecule type" value="Genomic_DNA"/>
</dbReference>
<dbReference type="GeneID" id="67181348"/>
<proteinExistence type="predicted"/>
<dbReference type="STRING" id="550540.Fbal_1111"/>
<name>E1SVH4_FERBD</name>
<accession>E1SVH4</accession>
<dbReference type="OrthoDB" id="5429547at2"/>
<dbReference type="HOGENOM" id="CLU_873774_0_0_6"/>
<dbReference type="KEGG" id="fbl:Fbal_1111"/>
<dbReference type="Proteomes" id="UP000006683">
    <property type="component" value="Chromosome"/>
</dbReference>
<dbReference type="InterPro" id="IPR038763">
    <property type="entry name" value="DHH_sf"/>
</dbReference>
<dbReference type="GO" id="GO:0016740">
    <property type="term" value="F:transferase activity"/>
    <property type="evidence" value="ECO:0007669"/>
    <property type="project" value="UniProtKB-KW"/>
</dbReference>
<protein>
    <submittedName>
        <fullName evidence="1">Acetyltransferase</fullName>
    </submittedName>
</protein>
<sequence length="322" mass="35299">MSRYDVFNGDADGIFALLQLRRVHPCDAILVTDIKREVALLSRLPAVAGDQVTVLDLSMASNRDDLERLLAAGVDVEYVDHHHAGEPLQHPRLQATIDLSPHTCTSLLVDRMLSGRERIWALAGAYGDNLLAEADALAQQMGLTEAERDAAYQLGTLVNYNGYGRHLDDLHLHPAELYRALQSYDTPLQALSDPHSPVAQLQQGYQADLNQAEALEPERQTPGGRVYRLPDAAWVHRISGVFANALANAHPEQAIALMTPLRDGHWRVSVRAPLACPQGADLLCRQFVSGGGRARAAGINRLEEHSVADFIAAFEQQYSGIK</sequence>
<dbReference type="RefSeq" id="WP_013344626.1">
    <property type="nucleotide sequence ID" value="NC_014541.1"/>
</dbReference>
<evidence type="ECO:0000313" key="2">
    <source>
        <dbReference type="Proteomes" id="UP000006683"/>
    </source>
</evidence>
<keyword evidence="2" id="KW-1185">Reference proteome</keyword>
<dbReference type="eggNOG" id="COG0608">
    <property type="taxonomic scope" value="Bacteria"/>
</dbReference>